<dbReference type="GO" id="GO:0003676">
    <property type="term" value="F:nucleic acid binding"/>
    <property type="evidence" value="ECO:0007669"/>
    <property type="project" value="InterPro"/>
</dbReference>
<evidence type="ECO:0000313" key="4">
    <source>
        <dbReference type="Proteomes" id="UP000324800"/>
    </source>
</evidence>
<feature type="region of interest" description="Disordered" evidence="1">
    <location>
        <begin position="450"/>
        <end position="504"/>
    </location>
</feature>
<dbReference type="EMBL" id="SNRW01001220">
    <property type="protein sequence ID" value="KAA6397263.1"/>
    <property type="molecule type" value="Genomic_DNA"/>
</dbReference>
<evidence type="ECO:0000313" key="3">
    <source>
        <dbReference type="EMBL" id="KAA6397263.1"/>
    </source>
</evidence>
<feature type="non-terminal residue" evidence="3">
    <location>
        <position position="542"/>
    </location>
</feature>
<dbReference type="Gene3D" id="3.30.420.10">
    <property type="entry name" value="Ribonuclease H-like superfamily/Ribonuclease H"/>
    <property type="match status" value="1"/>
</dbReference>
<feature type="domain" description="Reverse transcriptase" evidence="2">
    <location>
        <begin position="66"/>
        <end position="202"/>
    </location>
</feature>
<protein>
    <submittedName>
        <fullName evidence="3">Putative Transposon Ty3-I Gag-Pol polyprotein</fullName>
    </submittedName>
</protein>
<evidence type="ECO:0000259" key="2">
    <source>
        <dbReference type="Pfam" id="PF00078"/>
    </source>
</evidence>
<comment type="caution">
    <text evidence="3">The sequence shown here is derived from an EMBL/GenBank/DDBJ whole genome shotgun (WGS) entry which is preliminary data.</text>
</comment>
<dbReference type="PANTHER" id="PTHR33050:SF7">
    <property type="entry name" value="RIBONUCLEASE H"/>
    <property type="match status" value="1"/>
</dbReference>
<dbReference type="InterPro" id="IPR043502">
    <property type="entry name" value="DNA/RNA_pol_sf"/>
</dbReference>
<dbReference type="InterPro" id="IPR000477">
    <property type="entry name" value="RT_dom"/>
</dbReference>
<reference evidence="3 4" key="1">
    <citation type="submission" date="2019-03" db="EMBL/GenBank/DDBJ databases">
        <title>Single cell metagenomics reveals metabolic interactions within the superorganism composed of flagellate Streblomastix strix and complex community of Bacteroidetes bacteria on its surface.</title>
        <authorList>
            <person name="Treitli S.C."/>
            <person name="Kolisko M."/>
            <person name="Husnik F."/>
            <person name="Keeling P."/>
            <person name="Hampl V."/>
        </authorList>
    </citation>
    <scope>NUCLEOTIDE SEQUENCE [LARGE SCALE GENOMIC DNA]</scope>
    <source>
        <strain evidence="3">ST1C</strain>
    </source>
</reference>
<dbReference type="OrthoDB" id="2897838at2759"/>
<dbReference type="PANTHER" id="PTHR33050">
    <property type="entry name" value="REVERSE TRANSCRIPTASE DOMAIN-CONTAINING PROTEIN"/>
    <property type="match status" value="1"/>
</dbReference>
<organism evidence="3 4">
    <name type="scientific">Streblomastix strix</name>
    <dbReference type="NCBI Taxonomy" id="222440"/>
    <lineage>
        <taxon>Eukaryota</taxon>
        <taxon>Metamonada</taxon>
        <taxon>Preaxostyla</taxon>
        <taxon>Oxymonadida</taxon>
        <taxon>Streblomastigidae</taxon>
        <taxon>Streblomastix</taxon>
    </lineage>
</organism>
<dbReference type="CDD" id="cd09275">
    <property type="entry name" value="RNase_HI_RT_DIRS1"/>
    <property type="match status" value="1"/>
</dbReference>
<evidence type="ECO:0000256" key="1">
    <source>
        <dbReference type="SAM" id="MobiDB-lite"/>
    </source>
</evidence>
<dbReference type="AlphaFoldDB" id="A0A5J4WR55"/>
<feature type="compositionally biased region" description="Basic and acidic residues" evidence="1">
    <location>
        <begin position="450"/>
        <end position="462"/>
    </location>
</feature>
<accession>A0A5J4WR55</accession>
<gene>
    <name evidence="3" type="ORF">EZS28_007205</name>
</gene>
<name>A0A5J4WR55_9EUKA</name>
<proteinExistence type="predicted"/>
<sequence>MGKRVGKFWFSPHNQRPANSLRITRTTQRKRAKYLHLYKSGSSIAAQIPGRLDIKTNIRAGKSKVLFPKNHAVVTQTLWKGAWLTKFDLTEAYSYIQISEIDQQYLGFEVFGKSFRYMTLPFGISCAPAIFTKLVIPVLAKIRSLTQAVIYMEYGLIISPTFEEAKNSTLRTLSKLRVLELTIKFNKSQLVPKQKLDFLGWEWDTQEVSVKLSQLRRQEALSLVKSWLKLYNTNMVSIKNLARLIGVLQATAFAEPLALLKTKQMTLDKNAQAAKKGWNSNMPYNCAWTKDLQQQMENLSVIVTQSFNQFLPSIRITTDASPFGWGSTFQDRNMKTFVRKYWKKGEWNESQNKRELIAVRNAINYGKQILIIQENQDIQIVSDNMTVVSIINRKTAKNSLIEIALAIFQTTSQQRIRMRAEHIPSKHNNISDQLSRWKDTSDLSIDQKNAHADEREKLEKLKATSNNISKKISDEAGEEENEEKSESENEQDTNDSTNKTHSTALDFLKETLTAENNKQKYVDYIRRSQAQRERLEKAALVP</sequence>
<dbReference type="Pfam" id="PF00078">
    <property type="entry name" value="RVT_1"/>
    <property type="match status" value="1"/>
</dbReference>
<dbReference type="Gene3D" id="3.30.70.270">
    <property type="match status" value="1"/>
</dbReference>
<feature type="compositionally biased region" description="Acidic residues" evidence="1">
    <location>
        <begin position="475"/>
        <end position="493"/>
    </location>
</feature>
<dbReference type="Proteomes" id="UP000324800">
    <property type="component" value="Unassembled WGS sequence"/>
</dbReference>
<dbReference type="InterPro" id="IPR043128">
    <property type="entry name" value="Rev_trsase/Diguanyl_cyclase"/>
</dbReference>
<dbReference type="SUPFAM" id="SSF56672">
    <property type="entry name" value="DNA/RNA polymerases"/>
    <property type="match status" value="1"/>
</dbReference>
<feature type="compositionally biased region" description="Polar residues" evidence="1">
    <location>
        <begin position="494"/>
        <end position="503"/>
    </location>
</feature>
<dbReference type="InterPro" id="IPR036397">
    <property type="entry name" value="RNaseH_sf"/>
</dbReference>
<dbReference type="InterPro" id="IPR052055">
    <property type="entry name" value="Hepadnavirus_pol/RT"/>
</dbReference>